<dbReference type="InterPro" id="IPR053175">
    <property type="entry name" value="DHMBA_Reg_Transcription_Factor"/>
</dbReference>
<dbReference type="InterPro" id="IPR000073">
    <property type="entry name" value="AB_hydrolase_1"/>
</dbReference>
<dbReference type="GO" id="GO:0000981">
    <property type="term" value="F:DNA-binding transcription factor activity, RNA polymerase II-specific"/>
    <property type="evidence" value="ECO:0007669"/>
    <property type="project" value="InterPro"/>
</dbReference>
<keyword evidence="8" id="KW-1185">Reference proteome</keyword>
<keyword evidence="2" id="KW-0238">DNA-binding</keyword>
<keyword evidence="4" id="KW-0539">Nucleus</keyword>
<dbReference type="Gene3D" id="3.40.50.1820">
    <property type="entry name" value="alpha/beta hydrolase"/>
    <property type="match status" value="1"/>
</dbReference>
<dbReference type="EMBL" id="CVMT01000001">
    <property type="protein sequence ID" value="CRG83784.1"/>
    <property type="molecule type" value="Genomic_DNA"/>
</dbReference>
<reference evidence="7 8" key="1">
    <citation type="submission" date="2015-04" db="EMBL/GenBank/DDBJ databases">
        <authorList>
            <person name="Syromyatnikov M.Y."/>
            <person name="Popov V.N."/>
        </authorList>
    </citation>
    <scope>NUCLEOTIDE SEQUENCE [LARGE SCALE GENOMIC DNA]</scope>
    <source>
        <strain evidence="7">WF-38-12</strain>
    </source>
</reference>
<dbReference type="CDD" id="cd00067">
    <property type="entry name" value="GAL4"/>
    <property type="match status" value="1"/>
</dbReference>
<evidence type="ECO:0000256" key="3">
    <source>
        <dbReference type="ARBA" id="ARBA00023163"/>
    </source>
</evidence>
<dbReference type="PROSITE" id="PS00463">
    <property type="entry name" value="ZN2_CY6_FUNGAL_1"/>
    <property type="match status" value="1"/>
</dbReference>
<dbReference type="PANTHER" id="PTHR38791:SF12">
    <property type="entry name" value="TRANSCRIPTION FACTOR DOMAIN-CONTAINING PROTEIN-RELATED"/>
    <property type="match status" value="1"/>
</dbReference>
<dbReference type="SUPFAM" id="SSF57701">
    <property type="entry name" value="Zn2/Cys6 DNA-binding domain"/>
    <property type="match status" value="1"/>
</dbReference>
<dbReference type="InterPro" id="IPR029058">
    <property type="entry name" value="AB_hydrolase_fold"/>
</dbReference>
<feature type="region of interest" description="Disordered" evidence="5">
    <location>
        <begin position="66"/>
        <end position="89"/>
    </location>
</feature>
<dbReference type="Pfam" id="PF12697">
    <property type="entry name" value="Abhydrolase_6"/>
    <property type="match status" value="1"/>
</dbReference>
<evidence type="ECO:0000256" key="5">
    <source>
        <dbReference type="SAM" id="MobiDB-lite"/>
    </source>
</evidence>
<name>A0A0U1LL80_TALIS</name>
<dbReference type="InterPro" id="IPR021858">
    <property type="entry name" value="Fun_TF"/>
</dbReference>
<dbReference type="GO" id="GO:0003677">
    <property type="term" value="F:DNA binding"/>
    <property type="evidence" value="ECO:0007669"/>
    <property type="project" value="UniProtKB-KW"/>
</dbReference>
<dbReference type="InterPro" id="IPR001138">
    <property type="entry name" value="Zn2Cys6_DnaBD"/>
</dbReference>
<keyword evidence="3" id="KW-0804">Transcription</keyword>
<evidence type="ECO:0000256" key="1">
    <source>
        <dbReference type="ARBA" id="ARBA00023015"/>
    </source>
</evidence>
<evidence type="ECO:0000259" key="6">
    <source>
        <dbReference type="PROSITE" id="PS50048"/>
    </source>
</evidence>
<sequence>MFVTQKSSRRSTGCQGCRKGRVKCGEERPRCRRCTRKNIDCRYPDPLDNFRNENSKTANRAAALWRQRASKQDEDESTTDDDKSVASPEVDYSSTTCRSLELDNVESSALQLFFRDYGCHSRILSPWIGLFQMLPKLFERAPRNSPTSHAILAVALAYQERKHKVSGSEVPARTEYSKAIQGINAQLQSQERAPINEILASICLMSQFELILPSSTKAKPHPESRLAHMYGAIAMVQRVEAQARAQVIDTRVLNLIFLQMTINCLNGRLRPPLSLDSWIGRLNFSMPGPTLLCAMYRIAQWQADVDEAIQGTHCFDPETNIRNLIMMMQVEDAELEIWESSLPFHYHYQTRPVSPHDHAVLQWPGAPHMLYEYSSCLPAVPRTLCFAARIILNQSLLRCCTWMSTWSPKEEEWPFQCAILKENIAAMVSSISRSVNAVLNEFLQPPGDDHRGGQPGVDVPGLRGVVMMWQLSVASVAMDDPDILKRVGDERSLWLQSVLDHRLQRIATEPTFHPAIFNIEKSGAPLADGLILFTPSIENTTAIGARDFVADMIMTDDGELVWHDPKFEISGNLFAQTLNGKSVLTHWTRKIFSELENMTAILFIPGAWITKAFYEPFLQALTIAGYDVHYAGYPSLDPKEPSKTDCHADTEALTAVLRSLVEDEGKDVLLFMHSYAGMPGAAAATALAKSQRVQEGKLGGVIGLLFLGAFIVPEGLSCAGLQGGNLPPWILLDMPSVNLNIVDDPINNLAADVDSARAQTLLANLKPHATLAFTSPQPHPAWADEALRGRLAFIVTTEDRAVPKEAQFGMMAATQQSWIVKELASSHCAPFLNQIDETVALIREILDQVL</sequence>
<proteinExistence type="predicted"/>
<dbReference type="Gene3D" id="4.10.240.10">
    <property type="entry name" value="Zn(2)-C6 fungal-type DNA-binding domain"/>
    <property type="match status" value="1"/>
</dbReference>
<dbReference type="PANTHER" id="PTHR38791">
    <property type="entry name" value="ZN(II)2CYS6 TRANSCRIPTION FACTOR (EUROFUNG)-RELATED-RELATED"/>
    <property type="match status" value="1"/>
</dbReference>
<feature type="domain" description="Zn(2)-C6 fungal-type" evidence="6">
    <location>
        <begin position="13"/>
        <end position="43"/>
    </location>
</feature>
<dbReference type="AlphaFoldDB" id="A0A0U1LL80"/>
<dbReference type="PROSITE" id="PS50048">
    <property type="entry name" value="ZN2_CY6_FUNGAL_2"/>
    <property type="match status" value="1"/>
</dbReference>
<dbReference type="GO" id="GO:0008270">
    <property type="term" value="F:zinc ion binding"/>
    <property type="evidence" value="ECO:0007669"/>
    <property type="project" value="InterPro"/>
</dbReference>
<organism evidence="7 8">
    <name type="scientific">Talaromyces islandicus</name>
    <name type="common">Penicillium islandicum</name>
    <dbReference type="NCBI Taxonomy" id="28573"/>
    <lineage>
        <taxon>Eukaryota</taxon>
        <taxon>Fungi</taxon>
        <taxon>Dikarya</taxon>
        <taxon>Ascomycota</taxon>
        <taxon>Pezizomycotina</taxon>
        <taxon>Eurotiomycetes</taxon>
        <taxon>Eurotiomycetidae</taxon>
        <taxon>Eurotiales</taxon>
        <taxon>Trichocomaceae</taxon>
        <taxon>Talaromyces</taxon>
        <taxon>Talaromyces sect. Islandici</taxon>
    </lineage>
</organism>
<evidence type="ECO:0000256" key="2">
    <source>
        <dbReference type="ARBA" id="ARBA00023125"/>
    </source>
</evidence>
<dbReference type="SUPFAM" id="SSF53474">
    <property type="entry name" value="alpha/beta-Hydrolases"/>
    <property type="match status" value="1"/>
</dbReference>
<evidence type="ECO:0000256" key="4">
    <source>
        <dbReference type="ARBA" id="ARBA00023242"/>
    </source>
</evidence>
<dbReference type="SMART" id="SM00066">
    <property type="entry name" value="GAL4"/>
    <property type="match status" value="1"/>
</dbReference>
<dbReference type="STRING" id="28573.A0A0U1LL80"/>
<keyword evidence="1" id="KW-0805">Transcription regulation</keyword>
<dbReference type="Pfam" id="PF11951">
    <property type="entry name" value="Fungal_trans_2"/>
    <property type="match status" value="1"/>
</dbReference>
<dbReference type="Pfam" id="PF00172">
    <property type="entry name" value="Zn_clus"/>
    <property type="match status" value="1"/>
</dbReference>
<dbReference type="OrthoDB" id="4491390at2759"/>
<accession>A0A0U1LL80</accession>
<gene>
    <name evidence="7" type="ORF">PISL3812_01140</name>
</gene>
<evidence type="ECO:0000313" key="8">
    <source>
        <dbReference type="Proteomes" id="UP000054383"/>
    </source>
</evidence>
<dbReference type="InterPro" id="IPR036864">
    <property type="entry name" value="Zn2-C6_fun-type_DNA-bd_sf"/>
</dbReference>
<protein>
    <submittedName>
        <fullName evidence="7">Beta-galactosidase</fullName>
    </submittedName>
</protein>
<dbReference type="Proteomes" id="UP000054383">
    <property type="component" value="Unassembled WGS sequence"/>
</dbReference>
<evidence type="ECO:0000313" key="7">
    <source>
        <dbReference type="EMBL" id="CRG83784.1"/>
    </source>
</evidence>
<dbReference type="CDD" id="cd12148">
    <property type="entry name" value="fungal_TF_MHR"/>
    <property type="match status" value="1"/>
</dbReference>